<evidence type="ECO:0000313" key="7">
    <source>
        <dbReference type="Proteomes" id="UP000238523"/>
    </source>
</evidence>
<comment type="function">
    <text evidence="3">Involved in the breakdown of putrescine via hydrolysis of the gamma-glutamyl linkage of gamma-glutamyl-gamma-aminobutyrate.</text>
</comment>
<comment type="similarity">
    <text evidence="1">Belongs to the peptidase C26 family.</text>
</comment>
<evidence type="ECO:0000256" key="1">
    <source>
        <dbReference type="ARBA" id="ARBA00011083"/>
    </source>
</evidence>
<dbReference type="GO" id="GO:0006598">
    <property type="term" value="P:polyamine catabolic process"/>
    <property type="evidence" value="ECO:0007669"/>
    <property type="project" value="TreeGrafter"/>
</dbReference>
<comment type="catalytic activity">
    <reaction evidence="2">
        <text>4-(gamma-L-glutamylamino)butanoate + H2O = 4-aminobutanoate + L-glutamate</text>
        <dbReference type="Rhea" id="RHEA:19737"/>
        <dbReference type="ChEBI" id="CHEBI:15377"/>
        <dbReference type="ChEBI" id="CHEBI:29985"/>
        <dbReference type="ChEBI" id="CHEBI:58800"/>
        <dbReference type="ChEBI" id="CHEBI:59888"/>
        <dbReference type="EC" id="3.5.1.94"/>
    </reaction>
</comment>
<dbReference type="EMBL" id="CP025012">
    <property type="protein sequence ID" value="AUW44448.1"/>
    <property type="molecule type" value="Genomic_DNA"/>
</dbReference>
<dbReference type="InterPro" id="IPR044668">
    <property type="entry name" value="PuuD-like"/>
</dbReference>
<evidence type="ECO:0000256" key="4">
    <source>
        <dbReference type="ARBA" id="ARBA00060634"/>
    </source>
</evidence>
<dbReference type="InterPro" id="IPR029062">
    <property type="entry name" value="Class_I_gatase-like"/>
</dbReference>
<dbReference type="PANTHER" id="PTHR43235:SF1">
    <property type="entry name" value="GLUTAMINE AMIDOTRANSFERASE PB2B2.05-RELATED"/>
    <property type="match status" value="1"/>
</dbReference>
<dbReference type="AlphaFoldDB" id="A0A2K9Z874"/>
<proteinExistence type="inferred from homology"/>
<dbReference type="Pfam" id="PF07722">
    <property type="entry name" value="Peptidase_C26"/>
    <property type="match status" value="1"/>
</dbReference>
<organism evidence="6 7">
    <name type="scientific">Rhizobium leguminosarum</name>
    <dbReference type="NCBI Taxonomy" id="384"/>
    <lineage>
        <taxon>Bacteria</taxon>
        <taxon>Pseudomonadati</taxon>
        <taxon>Pseudomonadota</taxon>
        <taxon>Alphaproteobacteria</taxon>
        <taxon>Hyphomicrobiales</taxon>
        <taxon>Rhizobiaceae</taxon>
        <taxon>Rhizobium/Agrobacterium group</taxon>
        <taxon>Rhizobium</taxon>
    </lineage>
</organism>
<dbReference type="GO" id="GO:0005829">
    <property type="term" value="C:cytosol"/>
    <property type="evidence" value="ECO:0007669"/>
    <property type="project" value="TreeGrafter"/>
</dbReference>
<sequence length="284" mass="30483">MQPSVDLTAVQAEETTRIKIFTGADMTKPIVAIPADIRSFDGATWHAVQHQYLRAALNASGVMAFIIPAFEEGYDTDAILDRVDGLLVSGSASNVHPLLYGAEANDKDGPFDPARDATSLPLIRRAIDRAIPLLAICRGIQELNVALGGSLASEIQEQPGIWDHRRPEGVDRDGMYAIRQTVHVKEGSCIAGILGPGEIRVNSLHRQAIARTAPRLQVEAIAEDGTVEAVSVIDAKAFAVGVQWHPEYWAETDKSSNQLFAAFGDAVRSYAAGKLPVLPAQAIA</sequence>
<comment type="pathway">
    <text evidence="4">Amine and polyamine degradation; putrescine degradation; 4-aminobutanoate from putrescine: step 4/4.</text>
</comment>
<dbReference type="PROSITE" id="PS51273">
    <property type="entry name" value="GATASE_TYPE_1"/>
    <property type="match status" value="1"/>
</dbReference>
<keyword evidence="6" id="KW-0378">Hydrolase</keyword>
<dbReference type="CDD" id="cd01745">
    <property type="entry name" value="GATase1_2"/>
    <property type="match status" value="1"/>
</dbReference>
<dbReference type="FunFam" id="3.40.50.880:FF:000030">
    <property type="entry name" value="Gamma-glutamyl-gamma-aminobutyrate hydrolase PuuD"/>
    <property type="match status" value="1"/>
</dbReference>
<dbReference type="EC" id="3.5.1.94" evidence="5"/>
<evidence type="ECO:0000256" key="3">
    <source>
        <dbReference type="ARBA" id="ARBA00055068"/>
    </source>
</evidence>
<reference evidence="6 7" key="1">
    <citation type="submission" date="2017-11" db="EMBL/GenBank/DDBJ databases">
        <title>Complete genome of Rhizobium leguminosarum Norway, an ineffective micro-symbiont.</title>
        <authorList>
            <person name="Hoffrichter A."/>
            <person name="Liang J."/>
            <person name="Brachmann A."/>
            <person name="Marin M."/>
        </authorList>
    </citation>
    <scope>NUCLEOTIDE SEQUENCE [LARGE SCALE GENOMIC DNA]</scope>
    <source>
        <strain evidence="6 7">Norway</strain>
    </source>
</reference>
<name>A0A2K9Z874_RHILE</name>
<evidence type="ECO:0000256" key="2">
    <source>
        <dbReference type="ARBA" id="ARBA00052718"/>
    </source>
</evidence>
<protein>
    <recommendedName>
        <fullName evidence="5">gamma-glutamyl-gamma-aminobutyrate hydrolase</fullName>
        <ecNumber evidence="5">3.5.1.94</ecNumber>
    </recommendedName>
</protein>
<dbReference type="GO" id="GO:0033969">
    <property type="term" value="F:gamma-glutamyl-gamma-aminobutyrate hydrolase activity"/>
    <property type="evidence" value="ECO:0007669"/>
    <property type="project" value="UniProtKB-EC"/>
</dbReference>
<evidence type="ECO:0000313" key="6">
    <source>
        <dbReference type="EMBL" id="AUW44448.1"/>
    </source>
</evidence>
<accession>A0A2K9Z874</accession>
<evidence type="ECO:0000256" key="5">
    <source>
        <dbReference type="ARBA" id="ARBA00066788"/>
    </source>
</evidence>
<dbReference type="PANTHER" id="PTHR43235">
    <property type="entry name" value="GLUTAMINE AMIDOTRANSFERASE PB2B2.05-RELATED"/>
    <property type="match status" value="1"/>
</dbReference>
<dbReference type="InterPro" id="IPR011697">
    <property type="entry name" value="Peptidase_C26"/>
</dbReference>
<dbReference type="Gene3D" id="3.40.50.880">
    <property type="match status" value="1"/>
</dbReference>
<gene>
    <name evidence="6" type="ORF">CUJ84_Chr004128</name>
</gene>
<dbReference type="SUPFAM" id="SSF52317">
    <property type="entry name" value="Class I glutamine amidotransferase-like"/>
    <property type="match status" value="1"/>
</dbReference>
<dbReference type="Proteomes" id="UP000238523">
    <property type="component" value="Chromosome"/>
</dbReference>